<evidence type="ECO:0000313" key="3">
    <source>
        <dbReference type="Proteomes" id="UP000558488"/>
    </source>
</evidence>
<sequence length="137" mass="15764">MQGERSEVRNAFLRHFILSSRIFLFLLVFVCLGCVCVCVCVCFFIFISIHLRLEGQCIIRPILKIKKLRSAEPYPMSSDYQMAEPSSQWKDLSPYNLLFFTRTVLYPPKPNSNATSSEKTLPGRMSHLLLCAPKSPW</sequence>
<accession>A0A7J7VBZ3</accession>
<dbReference type="EMBL" id="JACAGB010000015">
    <property type="protein sequence ID" value="KAF6322496.1"/>
    <property type="molecule type" value="Genomic_DNA"/>
</dbReference>
<dbReference type="Proteomes" id="UP000558488">
    <property type="component" value="Unassembled WGS sequence"/>
</dbReference>
<reference evidence="2 3" key="1">
    <citation type="journal article" date="2020" name="Nature">
        <title>Six reference-quality genomes reveal evolution of bat adaptations.</title>
        <authorList>
            <person name="Jebb D."/>
            <person name="Huang Z."/>
            <person name="Pippel M."/>
            <person name="Hughes G.M."/>
            <person name="Lavrichenko K."/>
            <person name="Devanna P."/>
            <person name="Winkler S."/>
            <person name="Jermiin L.S."/>
            <person name="Skirmuntt E.C."/>
            <person name="Katzourakis A."/>
            <person name="Burkitt-Gray L."/>
            <person name="Ray D.A."/>
            <person name="Sullivan K.A.M."/>
            <person name="Roscito J.G."/>
            <person name="Kirilenko B.M."/>
            <person name="Davalos L.M."/>
            <person name="Corthals A.P."/>
            <person name="Power M.L."/>
            <person name="Jones G."/>
            <person name="Ransome R.D."/>
            <person name="Dechmann D.K.N."/>
            <person name="Locatelli A.G."/>
            <person name="Puechmaille S.J."/>
            <person name="Fedrigo O."/>
            <person name="Jarvis E.D."/>
            <person name="Hiller M."/>
            <person name="Vernes S.C."/>
            <person name="Myers E.W."/>
            <person name="Teeling E.C."/>
        </authorList>
    </citation>
    <scope>NUCLEOTIDE SEQUENCE [LARGE SCALE GENOMIC DNA]</scope>
    <source>
        <strain evidence="2">MPipKuh1</strain>
        <tissue evidence="2">Flight muscle</tissue>
    </source>
</reference>
<keyword evidence="3" id="KW-1185">Reference proteome</keyword>
<organism evidence="2 3">
    <name type="scientific">Pipistrellus kuhlii</name>
    <name type="common">Kuhl's pipistrelle</name>
    <dbReference type="NCBI Taxonomy" id="59472"/>
    <lineage>
        <taxon>Eukaryota</taxon>
        <taxon>Metazoa</taxon>
        <taxon>Chordata</taxon>
        <taxon>Craniata</taxon>
        <taxon>Vertebrata</taxon>
        <taxon>Euteleostomi</taxon>
        <taxon>Mammalia</taxon>
        <taxon>Eutheria</taxon>
        <taxon>Laurasiatheria</taxon>
        <taxon>Chiroptera</taxon>
        <taxon>Yangochiroptera</taxon>
        <taxon>Vespertilionidae</taxon>
        <taxon>Pipistrellus</taxon>
    </lineage>
</organism>
<dbReference type="AlphaFoldDB" id="A0A7J7VBZ3"/>
<keyword evidence="1" id="KW-0812">Transmembrane</keyword>
<comment type="caution">
    <text evidence="2">The sequence shown here is derived from an EMBL/GenBank/DDBJ whole genome shotgun (WGS) entry which is preliminary data.</text>
</comment>
<proteinExistence type="predicted"/>
<evidence type="ECO:0000313" key="2">
    <source>
        <dbReference type="EMBL" id="KAF6322496.1"/>
    </source>
</evidence>
<keyword evidence="1" id="KW-0472">Membrane</keyword>
<name>A0A7J7VBZ3_PIPKU</name>
<keyword evidence="1" id="KW-1133">Transmembrane helix</keyword>
<evidence type="ECO:0000256" key="1">
    <source>
        <dbReference type="SAM" id="Phobius"/>
    </source>
</evidence>
<feature type="transmembrane region" description="Helical" evidence="1">
    <location>
        <begin position="21"/>
        <end position="47"/>
    </location>
</feature>
<gene>
    <name evidence="2" type="ORF">mPipKuh1_008497</name>
</gene>
<protein>
    <submittedName>
        <fullName evidence="2">Uncharacterized protein</fullName>
    </submittedName>
</protein>